<name>A0AAU9JBD6_9CILI</name>
<proteinExistence type="predicted"/>
<dbReference type="Proteomes" id="UP001162131">
    <property type="component" value="Unassembled WGS sequence"/>
</dbReference>
<organism evidence="1 2">
    <name type="scientific">Blepharisma stoltei</name>
    <dbReference type="NCBI Taxonomy" id="1481888"/>
    <lineage>
        <taxon>Eukaryota</taxon>
        <taxon>Sar</taxon>
        <taxon>Alveolata</taxon>
        <taxon>Ciliophora</taxon>
        <taxon>Postciliodesmatophora</taxon>
        <taxon>Heterotrichea</taxon>
        <taxon>Heterotrichida</taxon>
        <taxon>Blepharismidae</taxon>
        <taxon>Blepharisma</taxon>
    </lineage>
</organism>
<gene>
    <name evidence="1" type="ORF">BSTOLATCC_MIC28583</name>
</gene>
<dbReference type="EMBL" id="CAJZBQ010000028">
    <property type="protein sequence ID" value="CAG9321298.1"/>
    <property type="molecule type" value="Genomic_DNA"/>
</dbReference>
<reference evidence="1" key="1">
    <citation type="submission" date="2021-09" db="EMBL/GenBank/DDBJ databases">
        <authorList>
            <consortium name="AG Swart"/>
            <person name="Singh M."/>
            <person name="Singh A."/>
            <person name="Seah K."/>
            <person name="Emmerich C."/>
        </authorList>
    </citation>
    <scope>NUCLEOTIDE SEQUENCE</scope>
    <source>
        <strain evidence="1">ATCC30299</strain>
    </source>
</reference>
<protein>
    <submittedName>
        <fullName evidence="1">Uncharacterized protein</fullName>
    </submittedName>
</protein>
<keyword evidence="2" id="KW-1185">Reference proteome</keyword>
<accession>A0AAU9JBD6</accession>
<sequence length="99" mass="11777">MSTEVAGNPGLTMSRMIFKNYLFKCSLAFNISKHIILLLNCAIFSTKRENNSYVIRKVMIIFKYKFQSKMFLSIFHIFHAYSDKFLILYPRKLSLFIKY</sequence>
<comment type="caution">
    <text evidence="1">The sequence shown here is derived from an EMBL/GenBank/DDBJ whole genome shotgun (WGS) entry which is preliminary data.</text>
</comment>
<evidence type="ECO:0000313" key="2">
    <source>
        <dbReference type="Proteomes" id="UP001162131"/>
    </source>
</evidence>
<dbReference type="AlphaFoldDB" id="A0AAU9JBD6"/>
<evidence type="ECO:0000313" key="1">
    <source>
        <dbReference type="EMBL" id="CAG9321298.1"/>
    </source>
</evidence>